<evidence type="ECO:0000256" key="6">
    <source>
        <dbReference type="ARBA" id="ARBA00022769"/>
    </source>
</evidence>
<evidence type="ECO:0000256" key="4">
    <source>
        <dbReference type="ARBA" id="ARBA00022741"/>
    </source>
</evidence>
<feature type="short sequence motif" description="Beta-hairpin" evidence="12">
    <location>
        <begin position="92"/>
        <end position="115"/>
    </location>
</feature>
<dbReference type="PROSITE" id="PS50151">
    <property type="entry name" value="UVR"/>
    <property type="match status" value="1"/>
</dbReference>
<keyword evidence="18" id="KW-0378">Hydrolase</keyword>
<evidence type="ECO:0000259" key="16">
    <source>
        <dbReference type="PROSITE" id="PS51192"/>
    </source>
</evidence>
<dbReference type="Proteomes" id="UP001172142">
    <property type="component" value="Unassembled WGS sequence"/>
</dbReference>
<comment type="domain">
    <text evidence="12">The beta-hairpin motif is involved in DNA binding.</text>
</comment>
<feature type="binding site" evidence="12">
    <location>
        <begin position="39"/>
        <end position="46"/>
    </location>
    <ligand>
        <name>ATP</name>
        <dbReference type="ChEBI" id="CHEBI:30616"/>
    </ligand>
</feature>
<feature type="domain" description="Helicase ATP-binding" evidence="16">
    <location>
        <begin position="26"/>
        <end position="160"/>
    </location>
</feature>
<evidence type="ECO:0000256" key="7">
    <source>
        <dbReference type="ARBA" id="ARBA00022840"/>
    </source>
</evidence>
<dbReference type="PROSITE" id="PS51192">
    <property type="entry name" value="HELICASE_ATP_BIND_1"/>
    <property type="match status" value="1"/>
</dbReference>
<dbReference type="InterPro" id="IPR024759">
    <property type="entry name" value="UvrB_YAD/RRR_dom"/>
</dbReference>
<dbReference type="Pfam" id="PF12344">
    <property type="entry name" value="UvrB"/>
    <property type="match status" value="1"/>
</dbReference>
<evidence type="ECO:0000256" key="12">
    <source>
        <dbReference type="HAMAP-Rule" id="MF_00204"/>
    </source>
</evidence>
<evidence type="ECO:0000313" key="19">
    <source>
        <dbReference type="Proteomes" id="UP001172142"/>
    </source>
</evidence>
<comment type="subcellular location">
    <subcellularLocation>
        <location evidence="1 12 13">Cytoplasm</location>
    </subcellularLocation>
</comment>
<dbReference type="CDD" id="cd18790">
    <property type="entry name" value="SF2_C_UvrB"/>
    <property type="match status" value="1"/>
</dbReference>
<evidence type="ECO:0000256" key="13">
    <source>
        <dbReference type="RuleBase" id="RU003587"/>
    </source>
</evidence>
<dbReference type="RefSeq" id="WP_301857554.1">
    <property type="nucleotide sequence ID" value="NZ_JAUJWU010000006.1"/>
</dbReference>
<evidence type="ECO:0000259" key="15">
    <source>
        <dbReference type="PROSITE" id="PS50151"/>
    </source>
</evidence>
<accession>A0ABT8NHC0</accession>
<dbReference type="InterPro" id="IPR001943">
    <property type="entry name" value="UVR_dom"/>
</dbReference>
<dbReference type="NCBIfam" id="TIGR00631">
    <property type="entry name" value="uvrb"/>
    <property type="match status" value="1"/>
</dbReference>
<dbReference type="CDD" id="cd17916">
    <property type="entry name" value="DEXHc_UvrB"/>
    <property type="match status" value="1"/>
</dbReference>
<keyword evidence="7 12" id="KW-0067">ATP-binding</keyword>
<evidence type="ECO:0000256" key="9">
    <source>
        <dbReference type="ARBA" id="ARBA00023204"/>
    </source>
</evidence>
<dbReference type="Pfam" id="PF04851">
    <property type="entry name" value="ResIII"/>
    <property type="match status" value="1"/>
</dbReference>
<dbReference type="Pfam" id="PF17757">
    <property type="entry name" value="UvrB_inter"/>
    <property type="match status" value="1"/>
</dbReference>
<evidence type="ECO:0000259" key="17">
    <source>
        <dbReference type="PROSITE" id="PS51194"/>
    </source>
</evidence>
<dbReference type="HAMAP" id="MF_00204">
    <property type="entry name" value="UvrB"/>
    <property type="match status" value="1"/>
</dbReference>
<dbReference type="InterPro" id="IPR036876">
    <property type="entry name" value="UVR_dom_sf"/>
</dbReference>
<dbReference type="PANTHER" id="PTHR24029">
    <property type="entry name" value="UVRABC SYSTEM PROTEIN B"/>
    <property type="match status" value="1"/>
</dbReference>
<dbReference type="InterPro" id="IPR004807">
    <property type="entry name" value="UvrB"/>
</dbReference>
<dbReference type="Gene3D" id="3.40.50.300">
    <property type="entry name" value="P-loop containing nucleotide triphosphate hydrolases"/>
    <property type="match status" value="3"/>
</dbReference>
<dbReference type="InterPro" id="IPR006935">
    <property type="entry name" value="Helicase/UvrB_N"/>
</dbReference>
<dbReference type="EMBL" id="JAUJWU010000006">
    <property type="protein sequence ID" value="MDN7247305.1"/>
    <property type="molecule type" value="Genomic_DNA"/>
</dbReference>
<evidence type="ECO:0000256" key="10">
    <source>
        <dbReference type="ARBA" id="ARBA00026033"/>
    </source>
</evidence>
<evidence type="ECO:0000256" key="5">
    <source>
        <dbReference type="ARBA" id="ARBA00022763"/>
    </source>
</evidence>
<keyword evidence="12 13" id="KW-0742">SOS response</keyword>
<keyword evidence="8 12" id="KW-0267">Excision nuclease</keyword>
<organism evidence="18 19">
    <name type="scientific">Planococcus shenhongbingii</name>
    <dbReference type="NCBI Taxonomy" id="3058398"/>
    <lineage>
        <taxon>Bacteria</taxon>
        <taxon>Bacillati</taxon>
        <taxon>Bacillota</taxon>
        <taxon>Bacilli</taxon>
        <taxon>Bacillales</taxon>
        <taxon>Caryophanaceae</taxon>
        <taxon>Planococcus</taxon>
    </lineage>
</organism>
<evidence type="ECO:0000256" key="3">
    <source>
        <dbReference type="ARBA" id="ARBA00022490"/>
    </source>
</evidence>
<dbReference type="SMART" id="SM00487">
    <property type="entry name" value="DEXDc"/>
    <property type="match status" value="1"/>
</dbReference>
<protein>
    <recommendedName>
        <fullName evidence="11 12">UvrABC system protein B</fullName>
        <shortName evidence="12">Protein UvrB</shortName>
    </recommendedName>
    <alternativeName>
        <fullName evidence="12">Excinuclease ABC subunit B</fullName>
    </alternativeName>
</protein>
<proteinExistence type="inferred from homology"/>
<evidence type="ECO:0000256" key="1">
    <source>
        <dbReference type="ARBA" id="ARBA00004496"/>
    </source>
</evidence>
<evidence type="ECO:0000256" key="2">
    <source>
        <dbReference type="ARBA" id="ARBA00008533"/>
    </source>
</evidence>
<name>A0ABT8NHC0_9BACL</name>
<dbReference type="Gene3D" id="6.10.140.240">
    <property type="match status" value="1"/>
</dbReference>
<reference evidence="18 19" key="1">
    <citation type="submission" date="2023-07" db="EMBL/GenBank/DDBJ databases">
        <title>Novel species in genus Planococcus.</title>
        <authorList>
            <person name="Ning S."/>
        </authorList>
    </citation>
    <scope>NUCLEOTIDE SEQUENCE [LARGE SCALE GENOMIC DNA]</scope>
    <source>
        <strain evidence="18 19">N017</strain>
    </source>
</reference>
<keyword evidence="5 12" id="KW-0227">DNA damage</keyword>
<evidence type="ECO:0000313" key="18">
    <source>
        <dbReference type="EMBL" id="MDN7247305.1"/>
    </source>
</evidence>
<dbReference type="PROSITE" id="PS51194">
    <property type="entry name" value="HELICASE_CTER"/>
    <property type="match status" value="1"/>
</dbReference>
<sequence length="660" mass="75863">MKQEFKLQAPYEPAGDQPQAIAELTQGIINGKRCQTLLGATGTGKTYTMSNVIQQVKKPTLVMAHNKTLAGQLYSEFKEFFPDNAVEYFVSYYDYYQPEAYVPQSDTYIEKDASINDEIDKLRHSATSSLFERDDVIVIASVSCIYGLGSPKEYRELVVSLRKGMEIERNQLLRKLVDVQYERNDINFIRGTFRVRGDVVEIFPASRDERCLRVEFFGDEIDRIREVDALTGEIIGEREHVAIFPASHFVTREEKMVKAIENIEAELEERLKEMRAEDKLLEAQRLEQRTRYDLEMMREMGFCSGIENYSRHLTLRPPGAQPYTLIDYFPDDFLLVVDESHVTLPQVRGMFNGDQARKKVLVDHGFRLPSAMDNRPLTFDEFEKHIHQAVFVSATPGPYELEHTPEMVEQIIRPTGLLDPTIEVRPIEGQIDDLMDEIRQRTEHNERVLVTTLTKKMSEDLTAYLKEAGIKVNYLHSEIKTLERIEIIRELRMGVYDVLVGINLLREGLDIPEVSLVTILDADKEGFLRSERSLIQTMGRAARNSNGHVIMYADKMTDSMRKAIDETTRRRTIQAEYNEKHGITPITIQKKIRDVIRATTAAEETEEYVSKAAAGKKLKKEDRMKLITLLEKEMKEAAKALDFERAAELRDTVLELKAEG</sequence>
<dbReference type="SMART" id="SM00490">
    <property type="entry name" value="HELICc"/>
    <property type="match status" value="1"/>
</dbReference>
<comment type="similarity">
    <text evidence="2 12 13">Belongs to the UvrB family.</text>
</comment>
<dbReference type="PANTHER" id="PTHR24029:SF0">
    <property type="entry name" value="UVRABC SYSTEM PROTEIN B"/>
    <property type="match status" value="1"/>
</dbReference>
<keyword evidence="9 12" id="KW-0234">DNA repair</keyword>
<evidence type="ECO:0000256" key="14">
    <source>
        <dbReference type="SAM" id="Coils"/>
    </source>
</evidence>
<dbReference type="InterPro" id="IPR041471">
    <property type="entry name" value="UvrB_inter"/>
</dbReference>
<keyword evidence="19" id="KW-1185">Reference proteome</keyword>
<feature type="coiled-coil region" evidence="14">
    <location>
        <begin position="250"/>
        <end position="284"/>
    </location>
</feature>
<keyword evidence="14" id="KW-0175">Coiled coil</keyword>
<dbReference type="NCBIfam" id="NF003673">
    <property type="entry name" value="PRK05298.1"/>
    <property type="match status" value="1"/>
</dbReference>
<dbReference type="InterPro" id="IPR027417">
    <property type="entry name" value="P-loop_NTPase"/>
</dbReference>
<dbReference type="Pfam" id="PF00271">
    <property type="entry name" value="Helicase_C"/>
    <property type="match status" value="1"/>
</dbReference>
<dbReference type="GO" id="GO:0016787">
    <property type="term" value="F:hydrolase activity"/>
    <property type="evidence" value="ECO:0007669"/>
    <property type="project" value="UniProtKB-KW"/>
</dbReference>
<evidence type="ECO:0000256" key="11">
    <source>
        <dbReference type="ARBA" id="ARBA00029504"/>
    </source>
</evidence>
<dbReference type="InterPro" id="IPR001650">
    <property type="entry name" value="Helicase_C-like"/>
</dbReference>
<dbReference type="Gene3D" id="4.10.860.10">
    <property type="entry name" value="UVR domain"/>
    <property type="match status" value="1"/>
</dbReference>
<feature type="domain" description="UVR" evidence="15">
    <location>
        <begin position="624"/>
        <end position="659"/>
    </location>
</feature>
<dbReference type="Pfam" id="PF02151">
    <property type="entry name" value="UVR"/>
    <property type="match status" value="1"/>
</dbReference>
<keyword evidence="6 12" id="KW-0228">DNA excision</keyword>
<keyword evidence="3 12" id="KW-0963">Cytoplasm</keyword>
<dbReference type="InterPro" id="IPR014001">
    <property type="entry name" value="Helicase_ATP-bd"/>
</dbReference>
<feature type="domain" description="Helicase C-terminal" evidence="17">
    <location>
        <begin position="430"/>
        <end position="592"/>
    </location>
</feature>
<comment type="caution">
    <text evidence="18">The sequence shown here is derived from an EMBL/GenBank/DDBJ whole genome shotgun (WGS) entry which is preliminary data.</text>
</comment>
<evidence type="ECO:0000256" key="8">
    <source>
        <dbReference type="ARBA" id="ARBA00022881"/>
    </source>
</evidence>
<comment type="function">
    <text evidence="12">The UvrABC repair system catalyzes the recognition and processing of DNA lesions. A damage recognition complex composed of 2 UvrA and 2 UvrB subunits scans DNA for abnormalities. Upon binding of the UvrA(2)B(2) complex to a putative damaged site, the DNA wraps around one UvrB monomer. DNA wrap is dependent on ATP binding by UvrB and probably causes local melting of the DNA helix, facilitating insertion of UvrB beta-hairpin between the DNA strands. Then UvrB probes one DNA strand for the presence of a lesion. If a lesion is found the UvrA subunits dissociate and the UvrB-DNA preincision complex is formed. This complex is subsequently bound by UvrC and the second UvrB is released. If no lesion is found, the DNA wraps around the other UvrB subunit that will check the other stand for damage.</text>
</comment>
<dbReference type="SUPFAM" id="SSF46600">
    <property type="entry name" value="C-terminal UvrC-binding domain of UvrB"/>
    <property type="match status" value="1"/>
</dbReference>
<gene>
    <name evidence="12 18" type="primary">uvrB</name>
    <name evidence="18" type="ORF">QWY13_17640</name>
</gene>
<dbReference type="SUPFAM" id="SSF52540">
    <property type="entry name" value="P-loop containing nucleoside triphosphate hydrolases"/>
    <property type="match status" value="2"/>
</dbReference>
<keyword evidence="4 12" id="KW-0547">Nucleotide-binding</keyword>
<comment type="subunit">
    <text evidence="10 12 13">Forms a heterotetramer with UvrA during the search for lesions. Interacts with UvrC in an incision complex.</text>
</comment>